<protein>
    <submittedName>
        <fullName evidence="1">Uncharacterized protein</fullName>
    </submittedName>
</protein>
<dbReference type="PANTHER" id="PTHR32022">
    <property type="entry name" value="D-GLUTAMATE CYCLASE, MITOCHONDRIAL"/>
    <property type="match status" value="1"/>
</dbReference>
<evidence type="ECO:0000313" key="2">
    <source>
        <dbReference type="Proteomes" id="UP000261600"/>
    </source>
</evidence>
<dbReference type="GO" id="GO:0047820">
    <property type="term" value="F:D-glutamate cyclase activity"/>
    <property type="evidence" value="ECO:0007669"/>
    <property type="project" value="TreeGrafter"/>
</dbReference>
<keyword evidence="2" id="KW-1185">Reference proteome</keyword>
<organism evidence="1 2">
    <name type="scientific">Monopterus albus</name>
    <name type="common">Swamp eel</name>
    <dbReference type="NCBI Taxonomy" id="43700"/>
    <lineage>
        <taxon>Eukaryota</taxon>
        <taxon>Metazoa</taxon>
        <taxon>Chordata</taxon>
        <taxon>Craniata</taxon>
        <taxon>Vertebrata</taxon>
        <taxon>Euteleostomi</taxon>
        <taxon>Actinopterygii</taxon>
        <taxon>Neopterygii</taxon>
        <taxon>Teleostei</taxon>
        <taxon>Neoteleostei</taxon>
        <taxon>Acanthomorphata</taxon>
        <taxon>Anabantaria</taxon>
        <taxon>Synbranchiformes</taxon>
        <taxon>Synbranchidae</taxon>
        <taxon>Monopterus</taxon>
    </lineage>
</organism>
<dbReference type="Proteomes" id="UP000261600">
    <property type="component" value="Unplaced"/>
</dbReference>
<reference evidence="1" key="2">
    <citation type="submission" date="2025-09" db="UniProtKB">
        <authorList>
            <consortium name="Ensembl"/>
        </authorList>
    </citation>
    <scope>IDENTIFICATION</scope>
</reference>
<accession>A0A3Q3QB93</accession>
<dbReference type="PANTHER" id="PTHR32022:SF10">
    <property type="entry name" value="D-GLUTAMATE CYCLASE, MITOCHONDRIAL"/>
    <property type="match status" value="1"/>
</dbReference>
<reference evidence="1" key="1">
    <citation type="submission" date="2025-08" db="UniProtKB">
        <authorList>
            <consortium name="Ensembl"/>
        </authorList>
    </citation>
    <scope>IDENTIFICATION</scope>
</reference>
<dbReference type="GO" id="GO:0006536">
    <property type="term" value="P:glutamate metabolic process"/>
    <property type="evidence" value="ECO:0007669"/>
    <property type="project" value="TreeGrafter"/>
</dbReference>
<dbReference type="SUPFAM" id="SSF160920">
    <property type="entry name" value="PSTPO5379-like"/>
    <property type="match status" value="1"/>
</dbReference>
<dbReference type="STRING" id="43700.ENSMALP00000008586"/>
<sequence length="108" mass="12106">MNPWTGADGSFLFSFYCNIIEMYKMCVFACVCVSGFQQANVVILPNHLAKDFEGFCYNNPAPLPLLYRSQSGETSCPPLARHPTPRTQYCLSADIHGAHQPVTHMNLY</sequence>
<dbReference type="Gene3D" id="3.40.1640.10">
    <property type="entry name" value="PSTPO5379-like"/>
    <property type="match status" value="1"/>
</dbReference>
<dbReference type="AlphaFoldDB" id="A0A3Q3QB93"/>
<dbReference type="InterPro" id="IPR038021">
    <property type="entry name" value="Putative_hydro-lyase"/>
</dbReference>
<name>A0A3Q3QB93_MONAL</name>
<evidence type="ECO:0000313" key="1">
    <source>
        <dbReference type="Ensembl" id="ENSMALP00000008586.1"/>
    </source>
</evidence>
<proteinExistence type="predicted"/>
<dbReference type="Ensembl" id="ENSMALT00000008766.1">
    <property type="protein sequence ID" value="ENSMALP00000008586.1"/>
    <property type="gene ID" value="ENSMALG00000006113.1"/>
</dbReference>